<evidence type="ECO:0000256" key="1">
    <source>
        <dbReference type="SAM" id="MobiDB-lite"/>
    </source>
</evidence>
<accession>A0A8H7YYF3</accession>
<dbReference type="InterPro" id="IPR006683">
    <property type="entry name" value="Thioestr_dom"/>
</dbReference>
<organism evidence="4 5">
    <name type="scientific">Ajellomyces capsulatus</name>
    <name type="common">Darling's disease fungus</name>
    <name type="synonym">Histoplasma capsulatum</name>
    <dbReference type="NCBI Taxonomy" id="5037"/>
    <lineage>
        <taxon>Eukaryota</taxon>
        <taxon>Fungi</taxon>
        <taxon>Dikarya</taxon>
        <taxon>Ascomycota</taxon>
        <taxon>Pezizomycotina</taxon>
        <taxon>Eurotiomycetes</taxon>
        <taxon>Eurotiomycetidae</taxon>
        <taxon>Onygenales</taxon>
        <taxon>Ajellomycetaceae</taxon>
        <taxon>Histoplasma</taxon>
    </lineage>
</organism>
<dbReference type="PANTHER" id="PTHR47260:SF7">
    <property type="entry name" value="THIOESTERASE FAMILY PROTEIN (AFU_ORTHOLOGUE AFUA_1G10800)"/>
    <property type="match status" value="1"/>
</dbReference>
<keyword evidence="2" id="KW-1133">Transmembrane helix</keyword>
<feature type="transmembrane region" description="Helical" evidence="2">
    <location>
        <begin position="200"/>
        <end position="222"/>
    </location>
</feature>
<dbReference type="Pfam" id="PF03061">
    <property type="entry name" value="4HBT"/>
    <property type="match status" value="1"/>
</dbReference>
<dbReference type="VEuPathDB" id="FungiDB:I7I52_09697"/>
<evidence type="ECO:0000256" key="2">
    <source>
        <dbReference type="SAM" id="Phobius"/>
    </source>
</evidence>
<gene>
    <name evidence="4" type="ORF">I7I52_09697</name>
</gene>
<keyword evidence="2" id="KW-0472">Membrane</keyword>
<evidence type="ECO:0000259" key="3">
    <source>
        <dbReference type="Pfam" id="PF03061"/>
    </source>
</evidence>
<dbReference type="InterPro" id="IPR052061">
    <property type="entry name" value="PTE-AB_protein"/>
</dbReference>
<feature type="domain" description="Thioesterase" evidence="3">
    <location>
        <begin position="327"/>
        <end position="397"/>
    </location>
</feature>
<dbReference type="Proteomes" id="UP000670092">
    <property type="component" value="Unassembled WGS sequence"/>
</dbReference>
<sequence>MPPAGIGPLLCLFPRASASGYRKIEGQHPNSLKVALLVGLWDSPYLNSRQESELRSDILNPGLQASLVLLHLVSVDFDGSGGAHQRTVAPSILRNWFLRGPLEHLFSSITMAPFRSRPVFPPGNHIFFISKQRVSFPVSVSSFSTSSGASLSRSFFIARPSSPSSNRPYSVQTVHPSSPKPLPPPPSHTSFKRPSIFRSFLGFSAIAIFSFTLGISLSPVVSTMVQVVNQLRSDEESEYIAPDEVLQDIDDFIYNHPIARSLRTDERFTESRPHLKIPLELRAHNLTAGTLSGANKIAVPPYTWTETGGKSLVAMLYLGSDVSGHPGIVHGGLLATILDECLARCCFSALPNGIGVTANLNIDYRSPAPAGSFFVVRADTVKVEGRKAWVEGRIETLPDEGQEPLVVAQAKALFVEPKNAASLPRLFKST</sequence>
<reference evidence="4 5" key="1">
    <citation type="submission" date="2021-01" db="EMBL/GenBank/DDBJ databases">
        <title>Chromosome-level genome assembly of a human fungal pathogen reveals clustering of transcriptionally co-regulated genes.</title>
        <authorList>
            <person name="Voorhies M."/>
            <person name="Cohen S."/>
            <person name="Shea T.P."/>
            <person name="Petrus S."/>
            <person name="Munoz J.F."/>
            <person name="Poplawski S."/>
            <person name="Goldman W.E."/>
            <person name="Michael T."/>
            <person name="Cuomo C.A."/>
            <person name="Sil A."/>
            <person name="Beyhan S."/>
        </authorList>
    </citation>
    <scope>NUCLEOTIDE SEQUENCE [LARGE SCALE GENOMIC DNA]</scope>
    <source>
        <strain evidence="4 5">G184AR</strain>
    </source>
</reference>
<dbReference type="InterPro" id="IPR029069">
    <property type="entry name" value="HotDog_dom_sf"/>
</dbReference>
<proteinExistence type="predicted"/>
<protein>
    <submittedName>
        <fullName evidence="4">Thioesterase</fullName>
    </submittedName>
</protein>
<keyword evidence="2" id="KW-0812">Transmembrane</keyword>
<dbReference type="AlphaFoldDB" id="A0A8H7YYF3"/>
<feature type="compositionally biased region" description="Low complexity" evidence="1">
    <location>
        <begin position="161"/>
        <end position="170"/>
    </location>
</feature>
<feature type="compositionally biased region" description="Pro residues" evidence="1">
    <location>
        <begin position="178"/>
        <end position="187"/>
    </location>
</feature>
<dbReference type="PANTHER" id="PTHR47260">
    <property type="entry name" value="UPF0644 PROTEIN PB2B4.06"/>
    <property type="match status" value="1"/>
</dbReference>
<dbReference type="OrthoDB" id="506431at2759"/>
<feature type="region of interest" description="Disordered" evidence="1">
    <location>
        <begin position="161"/>
        <end position="189"/>
    </location>
</feature>
<dbReference type="EMBL" id="JAEVHI010000002">
    <property type="protein sequence ID" value="KAG5299396.1"/>
    <property type="molecule type" value="Genomic_DNA"/>
</dbReference>
<dbReference type="SUPFAM" id="SSF54637">
    <property type="entry name" value="Thioesterase/thiol ester dehydrase-isomerase"/>
    <property type="match status" value="1"/>
</dbReference>
<dbReference type="Gene3D" id="3.10.129.10">
    <property type="entry name" value="Hotdog Thioesterase"/>
    <property type="match status" value="1"/>
</dbReference>
<dbReference type="CDD" id="cd03443">
    <property type="entry name" value="PaaI_thioesterase"/>
    <property type="match status" value="1"/>
</dbReference>
<name>A0A8H7YYF3_AJECA</name>
<evidence type="ECO:0000313" key="4">
    <source>
        <dbReference type="EMBL" id="KAG5299396.1"/>
    </source>
</evidence>
<comment type="caution">
    <text evidence="4">The sequence shown here is derived from an EMBL/GenBank/DDBJ whole genome shotgun (WGS) entry which is preliminary data.</text>
</comment>
<evidence type="ECO:0000313" key="5">
    <source>
        <dbReference type="Proteomes" id="UP000670092"/>
    </source>
</evidence>